<dbReference type="InterPro" id="IPR044861">
    <property type="entry name" value="IPNS-like_FE2OG_OXY"/>
</dbReference>
<evidence type="ECO:0000259" key="4">
    <source>
        <dbReference type="PROSITE" id="PS51471"/>
    </source>
</evidence>
<comment type="pathway">
    <text evidence="1">Antibiotic biosynthesis.</text>
</comment>
<sequence length="338" mass="37671">MNEQNRVTVVEGFVPVIDLSTRDSDSGRRSIAEAIGAACMGSGFFTVVGHRVPAELIERMCVTNREFFALPDAVKDVVAHRPGVSGFRRMAGSTAHSLDKRTPPDLCEVFSAHVTGDLSEQERAGLGNHWASWKLANIWPDTPADFAETWREYMAALTRLAGDLMRLFALALELDENFFDGVFDRHVSSVAVNYYFPQREAPLPGQLRRGEHTDWGSLTILYQDTDIGGLQVRHGTGEWRDIPTIPGGFIVNIGDLMSLWTAGRWVSTMHRVINPERGNNSSRLSIPFFYLPNHDTPIDPIGSFTDGDAQQHYGATTAGEWISRKMQKTFAADPQDYR</sequence>
<keyword evidence="3" id="KW-0479">Metal-binding</keyword>
<dbReference type="InterPro" id="IPR026992">
    <property type="entry name" value="DIOX_N"/>
</dbReference>
<evidence type="ECO:0000256" key="1">
    <source>
        <dbReference type="ARBA" id="ARBA00004792"/>
    </source>
</evidence>
<dbReference type="Pfam" id="PF14226">
    <property type="entry name" value="DIOX_N"/>
    <property type="match status" value="1"/>
</dbReference>
<dbReference type="InterPro" id="IPR050231">
    <property type="entry name" value="Iron_ascorbate_oxido_reductase"/>
</dbReference>
<accession>A0A5N0E6E7</accession>
<dbReference type="InterPro" id="IPR027443">
    <property type="entry name" value="IPNS-like_sf"/>
</dbReference>
<keyword evidence="3" id="KW-0408">Iron</keyword>
<evidence type="ECO:0000256" key="2">
    <source>
        <dbReference type="ARBA" id="ARBA00023194"/>
    </source>
</evidence>
<keyword evidence="2" id="KW-0045">Antibiotic biosynthesis</keyword>
<dbReference type="Pfam" id="PF03171">
    <property type="entry name" value="2OG-FeII_Oxy"/>
    <property type="match status" value="1"/>
</dbReference>
<keyword evidence="6" id="KW-1185">Reference proteome</keyword>
<dbReference type="InterPro" id="IPR005123">
    <property type="entry name" value="Oxoglu/Fe-dep_dioxygenase_dom"/>
</dbReference>
<evidence type="ECO:0000313" key="5">
    <source>
        <dbReference type="EMBL" id="KAA8883735.1"/>
    </source>
</evidence>
<proteinExistence type="inferred from homology"/>
<dbReference type="GO" id="GO:0017000">
    <property type="term" value="P:antibiotic biosynthetic process"/>
    <property type="evidence" value="ECO:0007669"/>
    <property type="project" value="UniProtKB-KW"/>
</dbReference>
<evidence type="ECO:0000313" key="6">
    <source>
        <dbReference type="Proteomes" id="UP000323876"/>
    </source>
</evidence>
<dbReference type="PRINTS" id="PR00682">
    <property type="entry name" value="IPNSYNTHASE"/>
</dbReference>
<dbReference type="OrthoDB" id="21825at2"/>
<protein>
    <submittedName>
        <fullName evidence="5">Isopenicillin N synthase family oxygenase</fullName>
    </submittedName>
</protein>
<dbReference type="EMBL" id="VXLC01000026">
    <property type="protein sequence ID" value="KAA8883735.1"/>
    <property type="molecule type" value="Genomic_DNA"/>
</dbReference>
<dbReference type="GO" id="GO:0016491">
    <property type="term" value="F:oxidoreductase activity"/>
    <property type="evidence" value="ECO:0007669"/>
    <property type="project" value="UniProtKB-KW"/>
</dbReference>
<feature type="domain" description="Fe2OG dioxygenase" evidence="4">
    <location>
        <begin position="186"/>
        <end position="292"/>
    </location>
</feature>
<comment type="similarity">
    <text evidence="3">Belongs to the iron/ascorbate-dependent oxidoreductase family.</text>
</comment>
<dbReference type="PANTHER" id="PTHR47990">
    <property type="entry name" value="2-OXOGLUTARATE (2OG) AND FE(II)-DEPENDENT OXYGENASE SUPERFAMILY PROTEIN-RELATED"/>
    <property type="match status" value="1"/>
</dbReference>
<evidence type="ECO:0000256" key="3">
    <source>
        <dbReference type="RuleBase" id="RU003682"/>
    </source>
</evidence>
<dbReference type="PROSITE" id="PS51471">
    <property type="entry name" value="FE2OG_OXY"/>
    <property type="match status" value="1"/>
</dbReference>
<gene>
    <name evidence="5" type="ORF">F3087_37335</name>
</gene>
<keyword evidence="3" id="KW-0560">Oxidoreductase</keyword>
<name>A0A5N0E6E7_9NOCA</name>
<dbReference type="Gene3D" id="2.60.120.330">
    <property type="entry name" value="B-lactam Antibiotic, Isopenicillin N Synthase, Chain"/>
    <property type="match status" value="1"/>
</dbReference>
<dbReference type="AlphaFoldDB" id="A0A5N0E6E7"/>
<dbReference type="GO" id="GO:0046872">
    <property type="term" value="F:metal ion binding"/>
    <property type="evidence" value="ECO:0007669"/>
    <property type="project" value="UniProtKB-KW"/>
</dbReference>
<dbReference type="Proteomes" id="UP000323876">
    <property type="component" value="Unassembled WGS sequence"/>
</dbReference>
<organism evidence="5 6">
    <name type="scientific">Nocardia colli</name>
    <dbReference type="NCBI Taxonomy" id="2545717"/>
    <lineage>
        <taxon>Bacteria</taxon>
        <taxon>Bacillati</taxon>
        <taxon>Actinomycetota</taxon>
        <taxon>Actinomycetes</taxon>
        <taxon>Mycobacteriales</taxon>
        <taxon>Nocardiaceae</taxon>
        <taxon>Nocardia</taxon>
    </lineage>
</organism>
<dbReference type="SUPFAM" id="SSF51197">
    <property type="entry name" value="Clavaminate synthase-like"/>
    <property type="match status" value="1"/>
</dbReference>
<comment type="caution">
    <text evidence="5">The sequence shown here is derived from an EMBL/GenBank/DDBJ whole genome shotgun (WGS) entry which is preliminary data.</text>
</comment>
<reference evidence="5 6" key="1">
    <citation type="submission" date="2019-09" db="EMBL/GenBank/DDBJ databases">
        <authorList>
            <person name="Wang X."/>
        </authorList>
    </citation>
    <scope>NUCLEOTIDE SEQUENCE [LARGE SCALE GENOMIC DNA]</scope>
    <source>
        <strain evidence="5 6">CICC 11023</strain>
    </source>
</reference>